<name>A0A371G0A0_MUCPR</name>
<keyword evidence="2" id="KW-1185">Reference proteome</keyword>
<dbReference type="OrthoDB" id="851935at2759"/>
<gene>
    <name evidence="1" type="ORF">CR513_35034</name>
</gene>
<proteinExistence type="predicted"/>
<dbReference type="EMBL" id="QJKJ01007187">
    <property type="protein sequence ID" value="RDX83985.1"/>
    <property type="molecule type" value="Genomic_DNA"/>
</dbReference>
<organism evidence="1 2">
    <name type="scientific">Mucuna pruriens</name>
    <name type="common">Velvet bean</name>
    <name type="synonym">Dolichos pruriens</name>
    <dbReference type="NCBI Taxonomy" id="157652"/>
    <lineage>
        <taxon>Eukaryota</taxon>
        <taxon>Viridiplantae</taxon>
        <taxon>Streptophyta</taxon>
        <taxon>Embryophyta</taxon>
        <taxon>Tracheophyta</taxon>
        <taxon>Spermatophyta</taxon>
        <taxon>Magnoliopsida</taxon>
        <taxon>eudicotyledons</taxon>
        <taxon>Gunneridae</taxon>
        <taxon>Pentapetalae</taxon>
        <taxon>rosids</taxon>
        <taxon>fabids</taxon>
        <taxon>Fabales</taxon>
        <taxon>Fabaceae</taxon>
        <taxon>Papilionoideae</taxon>
        <taxon>50 kb inversion clade</taxon>
        <taxon>NPAAA clade</taxon>
        <taxon>indigoferoid/millettioid clade</taxon>
        <taxon>Phaseoleae</taxon>
        <taxon>Mucuna</taxon>
    </lineage>
</organism>
<protein>
    <recommendedName>
        <fullName evidence="3">BED-type domain-containing protein</fullName>
    </recommendedName>
</protein>
<evidence type="ECO:0008006" key="3">
    <source>
        <dbReference type="Google" id="ProtNLM"/>
    </source>
</evidence>
<dbReference type="Proteomes" id="UP000257109">
    <property type="component" value="Unassembled WGS sequence"/>
</dbReference>
<sequence>SIAVGAVVIAVVARQNWRSGRDRIGVAVQFDVVVVIVYQKEKTVQNLLIMAYGSLSSNNQQKKPSLPLLLVAVVHLYNQWDLQMQCSSSLIKTLTLHGSEITLKDKNNRKSVMCDFCLKTSRGGITRVKRHQLGIRGDVDACRKISEDIRLDLKAVFEQKKAENEIYMEGVQEEGDEEDEVEEIVSHKSGKKACNIINRSHFSFCREKNVNVKDPLHLHFFKRPALLQKT</sequence>
<accession>A0A371G0A0</accession>
<comment type="caution">
    <text evidence="1">The sequence shown here is derived from an EMBL/GenBank/DDBJ whole genome shotgun (WGS) entry which is preliminary data.</text>
</comment>
<reference evidence="1" key="1">
    <citation type="submission" date="2018-05" db="EMBL/GenBank/DDBJ databases">
        <title>Draft genome of Mucuna pruriens seed.</title>
        <authorList>
            <person name="Nnadi N.E."/>
            <person name="Vos R."/>
            <person name="Hasami M.H."/>
            <person name="Devisetty U.K."/>
            <person name="Aguiy J.C."/>
        </authorList>
    </citation>
    <scope>NUCLEOTIDE SEQUENCE [LARGE SCALE GENOMIC DNA]</scope>
    <source>
        <strain evidence="1">JCA_2017</strain>
    </source>
</reference>
<dbReference type="AlphaFoldDB" id="A0A371G0A0"/>
<feature type="non-terminal residue" evidence="1">
    <location>
        <position position="1"/>
    </location>
</feature>
<evidence type="ECO:0000313" key="2">
    <source>
        <dbReference type="Proteomes" id="UP000257109"/>
    </source>
</evidence>
<evidence type="ECO:0000313" key="1">
    <source>
        <dbReference type="EMBL" id="RDX83985.1"/>
    </source>
</evidence>